<sequence length="310" mass="33261">MQRIQYRQYGGPDAMRLETYTPPLPRRGEIRIRVKAASVNPLDWQLRQGFMKFVMGNHFPRGMGMDLAGIVEAIGPEVKVFSVGDEVLGQTPMNNQNAFSELAVTKADLVIPKPCSLSFTAAAALPSVGLIAWRALVVVAELKEGQSVLINGASGGVGQAALAIAETVGCVVSARVGTTSMREMENRGLAFVLDYNQPIPTHLRHSFDVVLDCHGSLTAKEEESLIRSGGFAVDIVPNVGNLLRSLISPKHRFARGAPSNDILLKVADLAVAGKFPLPVGRTAHLFDAIAMIRDLEAGKRVAGKAVIVMD</sequence>
<dbReference type="Proteomes" id="UP000678276">
    <property type="component" value="Unassembled WGS sequence"/>
</dbReference>
<protein>
    <submittedName>
        <fullName evidence="2">NADP-dependent oxidoreductase</fullName>
    </submittedName>
</protein>
<evidence type="ECO:0000313" key="2">
    <source>
        <dbReference type="EMBL" id="MBP0617756.1"/>
    </source>
</evidence>
<dbReference type="CDD" id="cd05289">
    <property type="entry name" value="MDR_like_2"/>
    <property type="match status" value="1"/>
</dbReference>
<dbReference type="EMBL" id="JAGJCF010000020">
    <property type="protein sequence ID" value="MBP0617756.1"/>
    <property type="molecule type" value="Genomic_DNA"/>
</dbReference>
<reference evidence="2 3" key="1">
    <citation type="submission" date="2021-04" db="EMBL/GenBank/DDBJ databases">
        <title>Whole genome sequence of Jiella sp. KSK16Y-1.</title>
        <authorList>
            <person name="Tuo L."/>
        </authorList>
    </citation>
    <scope>NUCLEOTIDE SEQUENCE [LARGE SCALE GENOMIC DNA]</scope>
    <source>
        <strain evidence="2 3">KSK16Y-1</strain>
    </source>
</reference>
<dbReference type="PANTHER" id="PTHR11695:SF648">
    <property type="entry name" value="ZINC-BINDING OXIDOREDUCTASE"/>
    <property type="match status" value="1"/>
</dbReference>
<dbReference type="Pfam" id="PF08240">
    <property type="entry name" value="ADH_N"/>
    <property type="match status" value="1"/>
</dbReference>
<name>A0ABS4BM11_9HYPH</name>
<proteinExistence type="predicted"/>
<dbReference type="InterPro" id="IPR013154">
    <property type="entry name" value="ADH-like_N"/>
</dbReference>
<evidence type="ECO:0000313" key="3">
    <source>
        <dbReference type="Proteomes" id="UP000678276"/>
    </source>
</evidence>
<gene>
    <name evidence="2" type="ORF">J6595_19395</name>
</gene>
<dbReference type="InterPro" id="IPR036291">
    <property type="entry name" value="NAD(P)-bd_dom_sf"/>
</dbReference>
<comment type="caution">
    <text evidence="2">The sequence shown here is derived from an EMBL/GenBank/DDBJ whole genome shotgun (WGS) entry which is preliminary data.</text>
</comment>
<accession>A0ABS4BM11</accession>
<dbReference type="RefSeq" id="WP_209596840.1">
    <property type="nucleotide sequence ID" value="NZ_JAGJCF010000020.1"/>
</dbReference>
<dbReference type="PANTHER" id="PTHR11695">
    <property type="entry name" value="ALCOHOL DEHYDROGENASE RELATED"/>
    <property type="match status" value="1"/>
</dbReference>
<feature type="domain" description="Enoyl reductase (ER)" evidence="1">
    <location>
        <begin position="10"/>
        <end position="307"/>
    </location>
</feature>
<dbReference type="Gene3D" id="3.40.50.720">
    <property type="entry name" value="NAD(P)-binding Rossmann-like Domain"/>
    <property type="match status" value="1"/>
</dbReference>
<dbReference type="SUPFAM" id="SSF50129">
    <property type="entry name" value="GroES-like"/>
    <property type="match status" value="1"/>
</dbReference>
<dbReference type="InterPro" id="IPR011032">
    <property type="entry name" value="GroES-like_sf"/>
</dbReference>
<dbReference type="SMART" id="SM00829">
    <property type="entry name" value="PKS_ER"/>
    <property type="match status" value="1"/>
</dbReference>
<evidence type="ECO:0000259" key="1">
    <source>
        <dbReference type="SMART" id="SM00829"/>
    </source>
</evidence>
<keyword evidence="3" id="KW-1185">Reference proteome</keyword>
<dbReference type="InterPro" id="IPR050700">
    <property type="entry name" value="YIM1/Zinc_Alcohol_DH_Fams"/>
</dbReference>
<organism evidence="2 3">
    <name type="scientific">Jiella mangrovi</name>
    <dbReference type="NCBI Taxonomy" id="2821407"/>
    <lineage>
        <taxon>Bacteria</taxon>
        <taxon>Pseudomonadati</taxon>
        <taxon>Pseudomonadota</taxon>
        <taxon>Alphaproteobacteria</taxon>
        <taxon>Hyphomicrobiales</taxon>
        <taxon>Aurantimonadaceae</taxon>
        <taxon>Jiella</taxon>
    </lineage>
</organism>
<dbReference type="SUPFAM" id="SSF51735">
    <property type="entry name" value="NAD(P)-binding Rossmann-fold domains"/>
    <property type="match status" value="1"/>
</dbReference>
<dbReference type="Gene3D" id="3.90.180.10">
    <property type="entry name" value="Medium-chain alcohol dehydrogenases, catalytic domain"/>
    <property type="match status" value="1"/>
</dbReference>
<dbReference type="InterPro" id="IPR020843">
    <property type="entry name" value="ER"/>
</dbReference>